<feature type="transmembrane region" description="Helical" evidence="1">
    <location>
        <begin position="6"/>
        <end position="25"/>
    </location>
</feature>
<dbReference type="AlphaFoldDB" id="A0A1I0MK70"/>
<evidence type="ECO:0000313" key="2">
    <source>
        <dbReference type="EMBL" id="SEV88774.1"/>
    </source>
</evidence>
<accession>A0A1I0MK70</accession>
<gene>
    <name evidence="2" type="ORF">SAMN05216290_0476</name>
</gene>
<evidence type="ECO:0000256" key="1">
    <source>
        <dbReference type="SAM" id="Phobius"/>
    </source>
</evidence>
<sequence>MVLSGWLELLIFPAIILCLGIKAYLHFALIKSEDGNEFTFLGLINSVLTGEFSKKEEPELVSGLEQSGISQYYRVFIPWFLRIRSKDTSLLILMKLGINILSCSPLLLLIG</sequence>
<keyword evidence="1" id="KW-1133">Transmembrane helix</keyword>
<organism evidence="2 3">
    <name type="scientific">Roseivirga pacifica</name>
    <dbReference type="NCBI Taxonomy" id="1267423"/>
    <lineage>
        <taxon>Bacteria</taxon>
        <taxon>Pseudomonadati</taxon>
        <taxon>Bacteroidota</taxon>
        <taxon>Cytophagia</taxon>
        <taxon>Cytophagales</taxon>
        <taxon>Roseivirgaceae</taxon>
        <taxon>Roseivirga</taxon>
    </lineage>
</organism>
<keyword evidence="1" id="KW-0812">Transmembrane</keyword>
<name>A0A1I0MK70_9BACT</name>
<protein>
    <submittedName>
        <fullName evidence="2">Uncharacterized protein</fullName>
    </submittedName>
</protein>
<dbReference type="STRING" id="1267423.SAMN05216290_0476"/>
<keyword evidence="1" id="KW-0472">Membrane</keyword>
<dbReference type="Proteomes" id="UP000199437">
    <property type="component" value="Unassembled WGS sequence"/>
</dbReference>
<evidence type="ECO:0000313" key="3">
    <source>
        <dbReference type="Proteomes" id="UP000199437"/>
    </source>
</evidence>
<proteinExistence type="predicted"/>
<keyword evidence="3" id="KW-1185">Reference proteome</keyword>
<dbReference type="EMBL" id="FOIR01000001">
    <property type="protein sequence ID" value="SEV88774.1"/>
    <property type="molecule type" value="Genomic_DNA"/>
</dbReference>
<feature type="transmembrane region" description="Helical" evidence="1">
    <location>
        <begin position="90"/>
        <end position="110"/>
    </location>
</feature>
<reference evidence="3" key="1">
    <citation type="submission" date="2016-10" db="EMBL/GenBank/DDBJ databases">
        <authorList>
            <person name="Varghese N."/>
            <person name="Submissions S."/>
        </authorList>
    </citation>
    <scope>NUCLEOTIDE SEQUENCE [LARGE SCALE GENOMIC DNA]</scope>
    <source>
        <strain evidence="3">CGMCC 1.12402</strain>
    </source>
</reference>